<sequence>MFDLEEYCTQQFSAGRGVVIMPALGIFSVDGVLTQSEVTFAHSSCISGVSSIIEQAHLIEIQEDFTTQDIKYQLDGRSIREVATTFTCIKKSVFTNSDLAIFSFDPLHFQSFKHHDSDLLFLKSLSDQAFNALNVIRFMHCDLFVPDKLPMIPGYWQNSNGFMGACIALPNQLPEIVAGSQMGGAVSSGLGIGLESTDTIGMEGHPFVTAIEPDEPSRNEVGKIIEHALKLYNRAMYANSDTLKFINVMALFEYLGTGDKFTSFKQVRPKLQSHIAQSREQYENLSKVFQTLTSLTVDGVNVGYRTRIIHEGALLEDLIPLAPEREKLFRDLTQYIQLIIRGMYQFTDHTLESLQEQRTLKLQTIGIST</sequence>
<evidence type="ECO:0000313" key="2">
    <source>
        <dbReference type="Proteomes" id="UP000241190"/>
    </source>
</evidence>
<dbReference type="Proteomes" id="UP000241190">
    <property type="component" value="Unassembled WGS sequence"/>
</dbReference>
<reference evidence="1 2" key="1">
    <citation type="submission" date="2018-03" db="EMBL/GenBank/DDBJ databases">
        <title>Whole genome sequencing of Histamine producing bacteria.</title>
        <authorList>
            <person name="Butler K."/>
        </authorList>
    </citation>
    <scope>NUCLEOTIDE SEQUENCE [LARGE SCALE GENOMIC DNA]</scope>
    <source>
        <strain evidence="1 2">ATCC 51761</strain>
    </source>
</reference>
<comment type="caution">
    <text evidence="1">The sequence shown here is derived from an EMBL/GenBank/DDBJ whole genome shotgun (WGS) entry which is preliminary data.</text>
</comment>
<dbReference type="EMBL" id="PYOP01000081">
    <property type="protein sequence ID" value="PSW88135.1"/>
    <property type="molecule type" value="Genomic_DNA"/>
</dbReference>
<name>A0ABX5GLL4_9GAMM</name>
<dbReference type="RefSeq" id="WP_045039027.1">
    <property type="nucleotide sequence ID" value="NZ_JZSR01000097.1"/>
</dbReference>
<proteinExistence type="predicted"/>
<evidence type="ECO:0000313" key="1">
    <source>
        <dbReference type="EMBL" id="PSW88135.1"/>
    </source>
</evidence>
<evidence type="ECO:0008006" key="3">
    <source>
        <dbReference type="Google" id="ProtNLM"/>
    </source>
</evidence>
<organism evidence="1 2">
    <name type="scientific">Photobacterium iliopiscarium</name>
    <dbReference type="NCBI Taxonomy" id="56192"/>
    <lineage>
        <taxon>Bacteria</taxon>
        <taxon>Pseudomonadati</taxon>
        <taxon>Pseudomonadota</taxon>
        <taxon>Gammaproteobacteria</taxon>
        <taxon>Vibrionales</taxon>
        <taxon>Vibrionaceae</taxon>
        <taxon>Photobacterium</taxon>
    </lineage>
</organism>
<keyword evidence="2" id="KW-1185">Reference proteome</keyword>
<gene>
    <name evidence="1" type="ORF">C9J52_20540</name>
</gene>
<protein>
    <recommendedName>
        <fullName evidence="3">Apea-like HEPN domain-containing protein</fullName>
    </recommendedName>
</protein>
<accession>A0ABX5GLL4</accession>